<reference evidence="2" key="1">
    <citation type="submission" date="2025-08" db="UniProtKB">
        <authorList>
            <consortium name="Ensembl"/>
        </authorList>
    </citation>
    <scope>IDENTIFICATION</scope>
</reference>
<dbReference type="InterPro" id="IPR046349">
    <property type="entry name" value="C1-like_sf"/>
</dbReference>
<protein>
    <recommendedName>
        <fullName evidence="4">Phorbol-ester/DAG-type domain-containing protein</fullName>
    </recommendedName>
</protein>
<dbReference type="AlphaFoldDB" id="A0A3B4B162"/>
<evidence type="ECO:0000313" key="3">
    <source>
        <dbReference type="Proteomes" id="UP000261520"/>
    </source>
</evidence>
<evidence type="ECO:0000313" key="2">
    <source>
        <dbReference type="Ensembl" id="ENSPMGP00000022331.1"/>
    </source>
</evidence>
<dbReference type="Ensembl" id="ENSPMGT00000023778.1">
    <property type="protein sequence ID" value="ENSPMGP00000022331.1"/>
    <property type="gene ID" value="ENSPMGG00000018063.1"/>
</dbReference>
<evidence type="ECO:0000256" key="1">
    <source>
        <dbReference type="SAM" id="MobiDB-lite"/>
    </source>
</evidence>
<name>A0A3B4B162_9GOBI</name>
<dbReference type="Proteomes" id="UP000261520">
    <property type="component" value="Unplaced"/>
</dbReference>
<accession>A0A3B4B162</accession>
<feature type="region of interest" description="Disordered" evidence="1">
    <location>
        <begin position="115"/>
        <end position="143"/>
    </location>
</feature>
<organism evidence="2 3">
    <name type="scientific">Periophthalmus magnuspinnatus</name>
    <dbReference type="NCBI Taxonomy" id="409849"/>
    <lineage>
        <taxon>Eukaryota</taxon>
        <taxon>Metazoa</taxon>
        <taxon>Chordata</taxon>
        <taxon>Craniata</taxon>
        <taxon>Vertebrata</taxon>
        <taxon>Euteleostomi</taxon>
        <taxon>Actinopterygii</taxon>
        <taxon>Neopterygii</taxon>
        <taxon>Teleostei</taxon>
        <taxon>Neoteleostei</taxon>
        <taxon>Acanthomorphata</taxon>
        <taxon>Gobiaria</taxon>
        <taxon>Gobiiformes</taxon>
        <taxon>Gobioidei</taxon>
        <taxon>Gobiidae</taxon>
        <taxon>Oxudercinae</taxon>
        <taxon>Periophthalmus</taxon>
    </lineage>
</organism>
<dbReference type="STRING" id="409849.ENSPMGP00000022331"/>
<evidence type="ECO:0008006" key="4">
    <source>
        <dbReference type="Google" id="ProtNLM"/>
    </source>
</evidence>
<dbReference type="Gene3D" id="3.30.60.20">
    <property type="match status" value="1"/>
</dbReference>
<sequence length="143" mass="15411">MWWNRSFSPGCASHKSPSTVSAVSCLRRPSSVWTSSVGHASQLSVDLFSGMHNWFACSHARPTYCNVCREALSGVTSHGLSCEGTTPPCNISGLVVCVQAASVPKVRHVQDPGVWGRRERRLGPVRDRRPHATQAGGRASEAV</sequence>
<reference evidence="2" key="2">
    <citation type="submission" date="2025-09" db="UniProtKB">
        <authorList>
            <consortium name="Ensembl"/>
        </authorList>
    </citation>
    <scope>IDENTIFICATION</scope>
</reference>
<dbReference type="SUPFAM" id="SSF57889">
    <property type="entry name" value="Cysteine-rich domain"/>
    <property type="match status" value="1"/>
</dbReference>
<keyword evidence="3" id="KW-1185">Reference proteome</keyword>
<proteinExistence type="predicted"/>